<proteinExistence type="inferred from homology"/>
<keyword evidence="5" id="KW-1185">Reference proteome</keyword>
<dbReference type="GO" id="GO:0016651">
    <property type="term" value="F:oxidoreductase activity, acting on NAD(P)H"/>
    <property type="evidence" value="ECO:0007669"/>
    <property type="project" value="InterPro"/>
</dbReference>
<name>A7HZV0_CAMHC</name>
<protein>
    <submittedName>
        <fullName evidence="4">NADH dehydrogenase subunit c</fullName>
    </submittedName>
</protein>
<dbReference type="Proteomes" id="UP000002407">
    <property type="component" value="Chromosome"/>
</dbReference>
<dbReference type="InterPro" id="IPR001268">
    <property type="entry name" value="NADH_UbQ_OxRdtase_30kDa_su"/>
</dbReference>
<dbReference type="InterPro" id="IPR037232">
    <property type="entry name" value="NADH_quin_OxRdtase_su_C/D-like"/>
</dbReference>
<reference evidence="5" key="1">
    <citation type="submission" date="2007-07" db="EMBL/GenBank/DDBJ databases">
        <title>Complete genome sequence of Campylobacter hominis ATCC BAA-381, a commensal isolated from the human gastrointestinal tract.</title>
        <authorList>
            <person name="Fouts D.E."/>
            <person name="Mongodin E.F."/>
            <person name="Puiu D."/>
            <person name="Sebastian Y."/>
            <person name="Miller W.G."/>
            <person name="Mandrell R.E."/>
            <person name="Nelson K.E."/>
        </authorList>
    </citation>
    <scope>NUCLEOTIDE SEQUENCE [LARGE SCALE GENOMIC DNA]</scope>
    <source>
        <strain evidence="5">ATCC BAA-381 / LMG 19568 / NCTC 13146 / CH001A</strain>
    </source>
</reference>
<sequence>MRKFEPKDDKSKKNYYDYRFFVPKESIKIPVNETKFIDDLNALKDFKILKSYVEFDNLVLFCEKDDNLKILKELKNLGYTILCELSGVDFITSRGGIEVFYQLLDMTRIRRARLKCFVPQKEFLNSATQLFKSANWAERELYDMLGVWIKDHPNLSRILMPDDWYGHPLLKSYPLQGDNFAKWYEIDKIFGKERREEFGEENRDSAFVDSKDTFNFSQIYHETEYGGNRPEKEYLQEYQEDGGVPFVKRAKRDKFKIIKKRK</sequence>
<evidence type="ECO:0000259" key="3">
    <source>
        <dbReference type="Pfam" id="PF00329"/>
    </source>
</evidence>
<dbReference type="Pfam" id="PF00329">
    <property type="entry name" value="Complex1_30kDa"/>
    <property type="match status" value="1"/>
</dbReference>
<dbReference type="OrthoDB" id="9803286at2"/>
<evidence type="ECO:0000256" key="1">
    <source>
        <dbReference type="ARBA" id="ARBA00007569"/>
    </source>
</evidence>
<dbReference type="Gene3D" id="3.30.460.80">
    <property type="entry name" value="NADH:ubiquinone oxidoreductase, 30kDa subunit"/>
    <property type="match status" value="1"/>
</dbReference>
<keyword evidence="2" id="KW-0813">Transport</keyword>
<dbReference type="SUPFAM" id="SSF143243">
    <property type="entry name" value="Nqo5-like"/>
    <property type="match status" value="1"/>
</dbReference>
<accession>A7HZV0</accession>
<dbReference type="InterPro" id="IPR010218">
    <property type="entry name" value="NADH_DH_suC"/>
</dbReference>
<dbReference type="eggNOG" id="COG0852">
    <property type="taxonomic scope" value="Bacteria"/>
</dbReference>
<evidence type="ECO:0000313" key="5">
    <source>
        <dbReference type="Proteomes" id="UP000002407"/>
    </source>
</evidence>
<organism evidence="4 5">
    <name type="scientific">Campylobacter hominis (strain ATCC BAA-381 / DSM 21671 / CCUG 45161 / LMG 19568 / NCTC 13146 / CH001A)</name>
    <dbReference type="NCBI Taxonomy" id="360107"/>
    <lineage>
        <taxon>Bacteria</taxon>
        <taxon>Pseudomonadati</taxon>
        <taxon>Campylobacterota</taxon>
        <taxon>Epsilonproteobacteria</taxon>
        <taxon>Campylobacterales</taxon>
        <taxon>Campylobacteraceae</taxon>
        <taxon>Campylobacter</taxon>
    </lineage>
</organism>
<dbReference type="PANTHER" id="PTHR10884">
    <property type="entry name" value="NADH DEHYDROGENASE UBIQUINONE IRON-SULFUR PROTEIN 3"/>
    <property type="match status" value="1"/>
</dbReference>
<dbReference type="STRING" id="360107.CHAB381_0183"/>
<gene>
    <name evidence="4" type="ordered locus">CHAB381_0183</name>
</gene>
<dbReference type="NCBIfam" id="NF006304">
    <property type="entry name" value="PRK08491.1"/>
    <property type="match status" value="1"/>
</dbReference>
<dbReference type="EMBL" id="CP000776">
    <property type="protein sequence ID" value="ABS51335.1"/>
    <property type="molecule type" value="Genomic_DNA"/>
</dbReference>
<evidence type="ECO:0000256" key="2">
    <source>
        <dbReference type="ARBA" id="ARBA00022448"/>
    </source>
</evidence>
<dbReference type="PANTHER" id="PTHR10884:SF14">
    <property type="entry name" value="NADH DEHYDROGENASE [UBIQUINONE] IRON-SULFUR PROTEIN 3, MITOCHONDRIAL"/>
    <property type="match status" value="1"/>
</dbReference>
<dbReference type="AlphaFoldDB" id="A7HZV0"/>
<dbReference type="RefSeq" id="WP_012108072.1">
    <property type="nucleotide sequence ID" value="NC_009714.1"/>
</dbReference>
<dbReference type="GO" id="GO:0008137">
    <property type="term" value="F:NADH dehydrogenase (ubiquinone) activity"/>
    <property type="evidence" value="ECO:0007669"/>
    <property type="project" value="InterPro"/>
</dbReference>
<feature type="domain" description="NADH:ubiquinone oxidoreductase 30kDa subunit" evidence="3">
    <location>
        <begin position="62"/>
        <end position="178"/>
    </location>
</feature>
<evidence type="ECO:0000313" key="4">
    <source>
        <dbReference type="EMBL" id="ABS51335.1"/>
    </source>
</evidence>
<dbReference type="NCBIfam" id="TIGR01961">
    <property type="entry name" value="NuoC_fam"/>
    <property type="match status" value="1"/>
</dbReference>
<dbReference type="HOGENOM" id="CLU_091312_0_0_7"/>
<comment type="similarity">
    <text evidence="1">Belongs to the complex I 30 kDa subunit family.</text>
</comment>
<dbReference type="KEGG" id="cha:CHAB381_0183"/>